<dbReference type="GO" id="GO:0016757">
    <property type="term" value="F:glycosyltransferase activity"/>
    <property type="evidence" value="ECO:0007669"/>
    <property type="project" value="InterPro"/>
</dbReference>
<accession>S0F057</accession>
<proteinExistence type="predicted"/>
<feature type="domain" description="Glycosyl transferase family 1" evidence="1">
    <location>
        <begin position="178"/>
        <end position="347"/>
    </location>
</feature>
<dbReference type="STRING" id="454171.CP488_01332"/>
<gene>
    <name evidence="3" type="ORF">CCALI_02755</name>
</gene>
<dbReference type="HOGENOM" id="CLU_009583_0_4_0"/>
<keyword evidence="3" id="KW-0808">Transferase</keyword>
<dbReference type="OrthoDB" id="9806653at2"/>
<name>S0F057_CHTCT</name>
<dbReference type="PATRIC" id="fig|1303518.3.peg.2860"/>
<organism evidence="3 4">
    <name type="scientific">Chthonomonas calidirosea (strain DSM 23976 / ICMP 18418 / T49)</name>
    <dbReference type="NCBI Taxonomy" id="1303518"/>
    <lineage>
        <taxon>Bacteria</taxon>
        <taxon>Bacillati</taxon>
        <taxon>Armatimonadota</taxon>
        <taxon>Chthonomonadia</taxon>
        <taxon>Chthonomonadales</taxon>
        <taxon>Chthonomonadaceae</taxon>
        <taxon>Chthonomonas</taxon>
    </lineage>
</organism>
<evidence type="ECO:0000313" key="3">
    <source>
        <dbReference type="EMBL" id="CCW36543.1"/>
    </source>
</evidence>
<dbReference type="eggNOG" id="COG0438">
    <property type="taxonomic scope" value="Bacteria"/>
</dbReference>
<dbReference type="SUPFAM" id="SSF53756">
    <property type="entry name" value="UDP-Glycosyltransferase/glycogen phosphorylase"/>
    <property type="match status" value="1"/>
</dbReference>
<dbReference type="Pfam" id="PF00534">
    <property type="entry name" value="Glycos_transf_1"/>
    <property type="match status" value="1"/>
</dbReference>
<dbReference type="KEGG" id="ccz:CCALI_02755"/>
<evidence type="ECO:0000259" key="1">
    <source>
        <dbReference type="Pfam" id="PF00534"/>
    </source>
</evidence>
<keyword evidence="4" id="KW-1185">Reference proteome</keyword>
<sequence>MKCLIIMPIATLRGGAERMLLHLLQEAPNGVEWEVCFLEDGHMVSDAAGLGTKVWVLPAGRLRQLSRYFLTVMRLAAHLRRAHYDCVIGWMGKAHIYSGPAALLTRTPAIWYQLGVPSKANFWDRNITRIPAKGIIAVSQKAAAAQSCLPPKRPIQVVPPSTDLCQFDPTQLPSPSEVRSQLGLPQEGPLIEIVGRLQRWKGMHTLIEAMPAILKAHPEAHALIVGGEHALEPDYLAYLRQRIEALGLQNHVILAGFQKNVEQWMQACDVFVHASDNEPFGIVVIEAMALGKPVVAGSEGGPREIITEGVDGLLAPYNQPDKLAEAILRYLNNPEFARQVGQAAFKRAQEFSTQRFAQRFVEAVEALLAER</sequence>
<dbReference type="InterPro" id="IPR001296">
    <property type="entry name" value="Glyco_trans_1"/>
</dbReference>
<reference evidence="4" key="1">
    <citation type="submission" date="2013-03" db="EMBL/GenBank/DDBJ databases">
        <title>Genome sequence of Chthonomonas calidirosea, the first sequenced genome from the Armatimonadetes phylum (formally candidate division OP10).</title>
        <authorList>
            <person name="Lee K.C.Y."/>
            <person name="Morgan X.C."/>
            <person name="Dunfield P.F."/>
            <person name="Tamas I."/>
            <person name="Houghton K.M."/>
            <person name="Vyssotski M."/>
            <person name="Ryan J.L.J."/>
            <person name="Lagutin K."/>
            <person name="McDonald I.R."/>
            <person name="Stott M.B."/>
        </authorList>
    </citation>
    <scope>NUCLEOTIDE SEQUENCE [LARGE SCALE GENOMIC DNA]</scope>
    <source>
        <strain evidence="4">DSM 23976 / ICMP 18418 / T49</strain>
    </source>
</reference>
<dbReference type="Gene3D" id="3.40.50.2000">
    <property type="entry name" value="Glycogen Phosphorylase B"/>
    <property type="match status" value="2"/>
</dbReference>
<dbReference type="InterPro" id="IPR028098">
    <property type="entry name" value="Glyco_trans_4-like_N"/>
</dbReference>
<dbReference type="InParanoid" id="S0F057"/>
<feature type="domain" description="Glycosyltransferase subfamily 4-like N-terminal" evidence="2">
    <location>
        <begin position="14"/>
        <end position="164"/>
    </location>
</feature>
<dbReference type="CDD" id="cd03801">
    <property type="entry name" value="GT4_PimA-like"/>
    <property type="match status" value="1"/>
</dbReference>
<dbReference type="PANTHER" id="PTHR12526">
    <property type="entry name" value="GLYCOSYLTRANSFERASE"/>
    <property type="match status" value="1"/>
</dbReference>
<protein>
    <submittedName>
        <fullName evidence="3">Glycosyltransferase</fullName>
    </submittedName>
</protein>
<dbReference type="Pfam" id="PF13439">
    <property type="entry name" value="Glyco_transf_4"/>
    <property type="match status" value="1"/>
</dbReference>
<dbReference type="EMBL" id="HF951689">
    <property type="protein sequence ID" value="CCW36543.1"/>
    <property type="molecule type" value="Genomic_DNA"/>
</dbReference>
<evidence type="ECO:0000313" key="4">
    <source>
        <dbReference type="Proteomes" id="UP000014227"/>
    </source>
</evidence>
<dbReference type="Proteomes" id="UP000014227">
    <property type="component" value="Chromosome I"/>
</dbReference>
<dbReference type="RefSeq" id="WP_016484049.1">
    <property type="nucleotide sequence ID" value="NC_021487.1"/>
</dbReference>
<dbReference type="AlphaFoldDB" id="S0F057"/>
<evidence type="ECO:0000259" key="2">
    <source>
        <dbReference type="Pfam" id="PF13439"/>
    </source>
</evidence>